<organism evidence="7 8">
    <name type="scientific">Heterorhabditis bacteriophora</name>
    <name type="common">Entomopathogenic nematode worm</name>
    <dbReference type="NCBI Taxonomy" id="37862"/>
    <lineage>
        <taxon>Eukaryota</taxon>
        <taxon>Metazoa</taxon>
        <taxon>Ecdysozoa</taxon>
        <taxon>Nematoda</taxon>
        <taxon>Chromadorea</taxon>
        <taxon>Rhabditida</taxon>
        <taxon>Rhabditina</taxon>
        <taxon>Rhabditomorpha</taxon>
        <taxon>Strongyloidea</taxon>
        <taxon>Heterorhabditidae</taxon>
        <taxon>Heterorhabditis</taxon>
    </lineage>
</organism>
<dbReference type="InterPro" id="IPR049883">
    <property type="entry name" value="NOTCH1_EGF-like"/>
</dbReference>
<evidence type="ECO:0000256" key="2">
    <source>
        <dbReference type="ARBA" id="ARBA00022729"/>
    </source>
</evidence>
<evidence type="ECO:0000259" key="6">
    <source>
        <dbReference type="PROSITE" id="PS50026"/>
    </source>
</evidence>
<dbReference type="SMART" id="SM00181">
    <property type="entry name" value="EGF"/>
    <property type="match status" value="3"/>
</dbReference>
<dbReference type="GO" id="GO:0005509">
    <property type="term" value="F:calcium ion binding"/>
    <property type="evidence" value="ECO:0007669"/>
    <property type="project" value="InterPro"/>
</dbReference>
<evidence type="ECO:0000256" key="4">
    <source>
        <dbReference type="ARBA" id="ARBA00023157"/>
    </source>
</evidence>
<keyword evidence="2" id="KW-0732">Signal</keyword>
<evidence type="ECO:0000256" key="5">
    <source>
        <dbReference type="PROSITE-ProRule" id="PRU00076"/>
    </source>
</evidence>
<dbReference type="PROSITE" id="PS00010">
    <property type="entry name" value="ASX_HYDROXYL"/>
    <property type="match status" value="2"/>
</dbReference>
<dbReference type="SMART" id="SM00179">
    <property type="entry name" value="EGF_CA"/>
    <property type="match status" value="2"/>
</dbReference>
<protein>
    <submittedName>
        <fullName evidence="8">EGF-like domain-containing protein</fullName>
    </submittedName>
</protein>
<dbReference type="WBParaSite" id="Hba_19793">
    <property type="protein sequence ID" value="Hba_19793"/>
    <property type="gene ID" value="Hba_19793"/>
</dbReference>
<evidence type="ECO:0000313" key="7">
    <source>
        <dbReference type="Proteomes" id="UP000095283"/>
    </source>
</evidence>
<name>A0A1I7XQI4_HETBA</name>
<feature type="domain" description="EGF-like" evidence="6">
    <location>
        <begin position="92"/>
        <end position="129"/>
    </location>
</feature>
<dbReference type="InterPro" id="IPR000152">
    <property type="entry name" value="EGF-type_Asp/Asn_hydroxyl_site"/>
</dbReference>
<dbReference type="SUPFAM" id="SSF57196">
    <property type="entry name" value="EGF/Laminin"/>
    <property type="match status" value="1"/>
</dbReference>
<keyword evidence="4" id="KW-1015">Disulfide bond</keyword>
<dbReference type="Proteomes" id="UP000095283">
    <property type="component" value="Unplaced"/>
</dbReference>
<proteinExistence type="predicted"/>
<accession>A0A1I7XQI4</accession>
<dbReference type="InterPro" id="IPR001881">
    <property type="entry name" value="EGF-like_Ca-bd_dom"/>
</dbReference>
<keyword evidence="1 5" id="KW-0245">EGF-like domain</keyword>
<dbReference type="Pfam" id="PF07645">
    <property type="entry name" value="EGF_CA"/>
    <property type="match status" value="2"/>
</dbReference>
<reference evidence="8" key="1">
    <citation type="submission" date="2016-11" db="UniProtKB">
        <authorList>
            <consortium name="WormBaseParasite"/>
        </authorList>
    </citation>
    <scope>IDENTIFICATION</scope>
</reference>
<dbReference type="PANTHER" id="PTHR24050:SF28">
    <property type="entry name" value="UROMODULIN-LIKE"/>
    <property type="match status" value="1"/>
</dbReference>
<dbReference type="PANTHER" id="PTHR24050">
    <property type="entry name" value="PA14 DOMAIN-CONTAINING PROTEIN"/>
    <property type="match status" value="1"/>
</dbReference>
<keyword evidence="7" id="KW-1185">Reference proteome</keyword>
<dbReference type="InterPro" id="IPR000742">
    <property type="entry name" value="EGF"/>
</dbReference>
<dbReference type="InterPro" id="IPR052235">
    <property type="entry name" value="Nephronectin_domain"/>
</dbReference>
<dbReference type="Gene3D" id="2.10.25.10">
    <property type="entry name" value="Laminin"/>
    <property type="match status" value="2"/>
</dbReference>
<dbReference type="PROSITE" id="PS50026">
    <property type="entry name" value="EGF_3"/>
    <property type="match status" value="2"/>
</dbReference>
<feature type="domain" description="EGF-like" evidence="6">
    <location>
        <begin position="141"/>
        <end position="179"/>
    </location>
</feature>
<dbReference type="CDD" id="cd00054">
    <property type="entry name" value="EGF_CA"/>
    <property type="match status" value="1"/>
</dbReference>
<sequence length="201" mass="22624">MYYVALGIYNFFLYDRCRPGFVDASPDVTHYPGRVCNRPKSPEYYGQLSRQPQCSSAEQCGPNEECRFNTKGELVCQCKRGSVQQIDGHCKVFSQCERSNECDRNAICSNTYDGYKCQCKTGYLDVSPEPFKFPGRKCQQVVNECGDGTADCSPFANCEDSQNGYICKCRTGYTDVSSRYGLHPGRKCTEGTSKLLTFSYD</sequence>
<evidence type="ECO:0000313" key="8">
    <source>
        <dbReference type="WBParaSite" id="Hba_19793"/>
    </source>
</evidence>
<evidence type="ECO:0000256" key="1">
    <source>
        <dbReference type="ARBA" id="ARBA00022536"/>
    </source>
</evidence>
<keyword evidence="3" id="KW-0677">Repeat</keyword>
<evidence type="ECO:0000256" key="3">
    <source>
        <dbReference type="ARBA" id="ARBA00022737"/>
    </source>
</evidence>
<comment type="caution">
    <text evidence="5">Lacks conserved residue(s) required for the propagation of feature annotation.</text>
</comment>
<dbReference type="AlphaFoldDB" id="A0A1I7XQI4"/>